<dbReference type="GO" id="GO:0005829">
    <property type="term" value="C:cytosol"/>
    <property type="evidence" value="ECO:0007669"/>
    <property type="project" value="TreeGrafter"/>
</dbReference>
<feature type="domain" description="Thioesterase" evidence="2">
    <location>
        <begin position="52"/>
        <end position="127"/>
    </location>
</feature>
<proteinExistence type="predicted"/>
<dbReference type="Proteomes" id="UP001205843">
    <property type="component" value="Unassembled WGS sequence"/>
</dbReference>
<gene>
    <name evidence="3" type="ORF">J2T57_002232</name>
</gene>
<dbReference type="PANTHER" id="PTHR43240">
    <property type="entry name" value="1,4-DIHYDROXY-2-NAPHTHOYL-COA THIOESTERASE 1"/>
    <property type="match status" value="1"/>
</dbReference>
<evidence type="ECO:0000313" key="4">
    <source>
        <dbReference type="Proteomes" id="UP001205843"/>
    </source>
</evidence>
<sequence length="144" mass="15478">MNTASRITAAEYDRLGRAGVPLADLLDIRTESLRYGQARLRLPWKDNLVRPGGVVSGPALFTLVDMTMYALVMSAVGVQEMAVTSDISIRYLRGAPAGDVLAEGRLLKLGRRLAVCEVNLYSADDDRAVAHATGTYVLPAITGD</sequence>
<dbReference type="Pfam" id="PF03061">
    <property type="entry name" value="4HBT"/>
    <property type="match status" value="1"/>
</dbReference>
<dbReference type="SUPFAM" id="SSF54637">
    <property type="entry name" value="Thioesterase/thiol ester dehydrase-isomerase"/>
    <property type="match status" value="1"/>
</dbReference>
<dbReference type="EMBL" id="JALJXV010000005">
    <property type="protein sequence ID" value="MCP1675084.1"/>
    <property type="molecule type" value="Genomic_DNA"/>
</dbReference>
<keyword evidence="4" id="KW-1185">Reference proteome</keyword>
<keyword evidence="1" id="KW-0378">Hydrolase</keyword>
<evidence type="ECO:0000256" key="1">
    <source>
        <dbReference type="ARBA" id="ARBA00022801"/>
    </source>
</evidence>
<dbReference type="NCBIfam" id="TIGR00369">
    <property type="entry name" value="unchar_dom_1"/>
    <property type="match status" value="1"/>
</dbReference>
<accession>A0AAE3G3Q2</accession>
<dbReference type="InterPro" id="IPR003736">
    <property type="entry name" value="PAAI_dom"/>
</dbReference>
<protein>
    <submittedName>
        <fullName evidence="3">Uncharacterized protein (TIGR00369 family)</fullName>
    </submittedName>
</protein>
<dbReference type="InterPro" id="IPR006683">
    <property type="entry name" value="Thioestr_dom"/>
</dbReference>
<reference evidence="3" key="1">
    <citation type="submission" date="2022-03" db="EMBL/GenBank/DDBJ databases">
        <title>Genomic Encyclopedia of Type Strains, Phase III (KMG-III): the genomes of soil and plant-associated and newly described type strains.</title>
        <authorList>
            <person name="Whitman W."/>
        </authorList>
    </citation>
    <scope>NUCLEOTIDE SEQUENCE</scope>
    <source>
        <strain evidence="3">ANL 6-2</strain>
    </source>
</reference>
<comment type="caution">
    <text evidence="3">The sequence shown here is derived from an EMBL/GenBank/DDBJ whole genome shotgun (WGS) entry which is preliminary data.</text>
</comment>
<dbReference type="PANTHER" id="PTHR43240:SF10">
    <property type="entry name" value="BLL4964 PROTEIN"/>
    <property type="match status" value="1"/>
</dbReference>
<evidence type="ECO:0000259" key="2">
    <source>
        <dbReference type="Pfam" id="PF03061"/>
    </source>
</evidence>
<evidence type="ECO:0000313" key="3">
    <source>
        <dbReference type="EMBL" id="MCP1675084.1"/>
    </source>
</evidence>
<organism evidence="3 4">
    <name type="scientific">Natronocella acetinitrilica</name>
    <dbReference type="NCBI Taxonomy" id="414046"/>
    <lineage>
        <taxon>Bacteria</taxon>
        <taxon>Pseudomonadati</taxon>
        <taxon>Pseudomonadota</taxon>
        <taxon>Gammaproteobacteria</taxon>
        <taxon>Chromatiales</taxon>
        <taxon>Ectothiorhodospiraceae</taxon>
        <taxon>Natronocella</taxon>
    </lineage>
</organism>
<dbReference type="RefSeq" id="WP_253478002.1">
    <property type="nucleotide sequence ID" value="NZ_JALJXV010000005.1"/>
</dbReference>
<name>A0AAE3G3Q2_9GAMM</name>
<dbReference type="CDD" id="cd03443">
    <property type="entry name" value="PaaI_thioesterase"/>
    <property type="match status" value="1"/>
</dbReference>
<dbReference type="AlphaFoldDB" id="A0AAE3G3Q2"/>
<dbReference type="Gene3D" id="3.10.129.10">
    <property type="entry name" value="Hotdog Thioesterase"/>
    <property type="match status" value="1"/>
</dbReference>
<dbReference type="GO" id="GO:0061522">
    <property type="term" value="F:1,4-dihydroxy-2-naphthoyl-CoA thioesterase activity"/>
    <property type="evidence" value="ECO:0007669"/>
    <property type="project" value="TreeGrafter"/>
</dbReference>
<dbReference type="InterPro" id="IPR029069">
    <property type="entry name" value="HotDog_dom_sf"/>
</dbReference>